<reference evidence="1 2" key="2">
    <citation type="journal article" date="2013" name="Plant Cell Physiol.">
        <title>Rice Annotation Project Database (RAP-DB): an integrative and interactive database for rice genomics.</title>
        <authorList>
            <person name="Sakai H."/>
            <person name="Lee S.S."/>
            <person name="Tanaka T."/>
            <person name="Numa H."/>
            <person name="Kim J."/>
            <person name="Kawahara Y."/>
            <person name="Wakimoto H."/>
            <person name="Yang C.C."/>
            <person name="Iwamoto M."/>
            <person name="Abe T."/>
            <person name="Yamada Y."/>
            <person name="Muto A."/>
            <person name="Inokuchi H."/>
            <person name="Ikemura T."/>
            <person name="Matsumoto T."/>
            <person name="Sasaki T."/>
            <person name="Itoh T."/>
        </authorList>
    </citation>
    <scope>NUCLEOTIDE SEQUENCE [LARGE SCALE GENOMIC DNA]</scope>
    <source>
        <strain evidence="2">cv. Nipponbare</strain>
    </source>
</reference>
<gene>
    <name evidence="1" type="ordered locus">Os01g0894600</name>
    <name evidence="1" type="ORF">OSNPB_010894600</name>
</gene>
<keyword evidence="2" id="KW-1185">Reference proteome</keyword>
<dbReference type="Proteomes" id="UP000059680">
    <property type="component" value="Chromosome 1"/>
</dbReference>
<feature type="non-terminal residue" evidence="1">
    <location>
        <position position="1"/>
    </location>
</feature>
<reference evidence="1 2" key="3">
    <citation type="journal article" date="2013" name="Rice">
        <title>Improvement of the Oryza sativa Nipponbare reference genome using next generation sequence and optical map data.</title>
        <authorList>
            <person name="Kawahara Y."/>
            <person name="de la Bastide M."/>
            <person name="Hamilton J.P."/>
            <person name="Kanamori H."/>
            <person name="McCombie W.R."/>
            <person name="Ouyang S."/>
            <person name="Schwartz D.C."/>
            <person name="Tanaka T."/>
            <person name="Wu J."/>
            <person name="Zhou S."/>
            <person name="Childs K.L."/>
            <person name="Davidson R.M."/>
            <person name="Lin H."/>
            <person name="Quesada-Ocampo L."/>
            <person name="Vaillancourt B."/>
            <person name="Sakai H."/>
            <person name="Lee S.S."/>
            <person name="Kim J."/>
            <person name="Numa H."/>
            <person name="Itoh T."/>
            <person name="Buell C.R."/>
            <person name="Matsumoto T."/>
        </authorList>
    </citation>
    <scope>NUCLEOTIDE SEQUENCE [LARGE SCALE GENOMIC DNA]</scope>
    <source>
        <strain evidence="2">cv. Nipponbare</strain>
    </source>
</reference>
<accession>A0A0N7KE82</accession>
<name>A0A0N7KE82_ORYSJ</name>
<dbReference type="ExpressionAtlas" id="A0A0N7KE82">
    <property type="expression patterns" value="baseline and differential"/>
</dbReference>
<reference evidence="2" key="1">
    <citation type="journal article" date="2005" name="Nature">
        <title>The map-based sequence of the rice genome.</title>
        <authorList>
            <consortium name="International rice genome sequencing project (IRGSP)"/>
            <person name="Matsumoto T."/>
            <person name="Wu J."/>
            <person name="Kanamori H."/>
            <person name="Katayose Y."/>
            <person name="Fujisawa M."/>
            <person name="Namiki N."/>
            <person name="Mizuno H."/>
            <person name="Yamamoto K."/>
            <person name="Antonio B.A."/>
            <person name="Baba T."/>
            <person name="Sakata K."/>
            <person name="Nagamura Y."/>
            <person name="Aoki H."/>
            <person name="Arikawa K."/>
            <person name="Arita K."/>
            <person name="Bito T."/>
            <person name="Chiden Y."/>
            <person name="Fujitsuka N."/>
            <person name="Fukunaka R."/>
            <person name="Hamada M."/>
            <person name="Harada C."/>
            <person name="Hayashi A."/>
            <person name="Hijishita S."/>
            <person name="Honda M."/>
            <person name="Hosokawa S."/>
            <person name="Ichikawa Y."/>
            <person name="Idonuma A."/>
            <person name="Iijima M."/>
            <person name="Ikeda M."/>
            <person name="Ikeno M."/>
            <person name="Ito K."/>
            <person name="Ito S."/>
            <person name="Ito T."/>
            <person name="Ito Y."/>
            <person name="Ito Y."/>
            <person name="Iwabuchi A."/>
            <person name="Kamiya K."/>
            <person name="Karasawa W."/>
            <person name="Kurita K."/>
            <person name="Katagiri S."/>
            <person name="Kikuta A."/>
            <person name="Kobayashi H."/>
            <person name="Kobayashi N."/>
            <person name="Machita K."/>
            <person name="Maehara T."/>
            <person name="Masukawa M."/>
            <person name="Mizubayashi T."/>
            <person name="Mukai Y."/>
            <person name="Nagasaki H."/>
            <person name="Nagata Y."/>
            <person name="Naito S."/>
            <person name="Nakashima M."/>
            <person name="Nakama Y."/>
            <person name="Nakamichi Y."/>
            <person name="Nakamura M."/>
            <person name="Meguro A."/>
            <person name="Negishi M."/>
            <person name="Ohta I."/>
            <person name="Ohta T."/>
            <person name="Okamoto M."/>
            <person name="Ono N."/>
            <person name="Saji S."/>
            <person name="Sakaguchi M."/>
            <person name="Sakai K."/>
            <person name="Shibata M."/>
            <person name="Shimokawa T."/>
            <person name="Song J."/>
            <person name="Takazaki Y."/>
            <person name="Terasawa K."/>
            <person name="Tsugane M."/>
            <person name="Tsuji K."/>
            <person name="Ueda S."/>
            <person name="Waki K."/>
            <person name="Yamagata H."/>
            <person name="Yamamoto M."/>
            <person name="Yamamoto S."/>
            <person name="Yamane H."/>
            <person name="Yoshiki S."/>
            <person name="Yoshihara R."/>
            <person name="Yukawa K."/>
            <person name="Zhong H."/>
            <person name="Yano M."/>
            <person name="Yuan Q."/>
            <person name="Ouyang S."/>
            <person name="Liu J."/>
            <person name="Jones K.M."/>
            <person name="Gansberger K."/>
            <person name="Moffat K."/>
            <person name="Hill J."/>
            <person name="Bera J."/>
            <person name="Fadrosh D."/>
            <person name="Jin S."/>
            <person name="Johri S."/>
            <person name="Kim M."/>
            <person name="Overton L."/>
            <person name="Reardon M."/>
            <person name="Tsitrin T."/>
            <person name="Vuong H."/>
            <person name="Weaver B."/>
            <person name="Ciecko A."/>
            <person name="Tallon L."/>
            <person name="Jackson J."/>
            <person name="Pai G."/>
            <person name="Aken S.V."/>
            <person name="Utterback T."/>
            <person name="Reidmuller S."/>
            <person name="Feldblyum T."/>
            <person name="Hsiao J."/>
            <person name="Zismann V."/>
            <person name="Iobst S."/>
            <person name="de Vazeille A.R."/>
            <person name="Buell C.R."/>
            <person name="Ying K."/>
            <person name="Li Y."/>
            <person name="Lu T."/>
            <person name="Huang Y."/>
            <person name="Zhao Q."/>
            <person name="Feng Q."/>
            <person name="Zhang L."/>
            <person name="Zhu J."/>
            <person name="Weng Q."/>
            <person name="Mu J."/>
            <person name="Lu Y."/>
            <person name="Fan D."/>
            <person name="Liu Y."/>
            <person name="Guan J."/>
            <person name="Zhang Y."/>
            <person name="Yu S."/>
            <person name="Liu X."/>
            <person name="Zhang Y."/>
            <person name="Hong G."/>
            <person name="Han B."/>
            <person name="Choisne N."/>
            <person name="Demange N."/>
            <person name="Orjeda G."/>
            <person name="Samain S."/>
            <person name="Cattolico L."/>
            <person name="Pelletier E."/>
            <person name="Couloux A."/>
            <person name="Segurens B."/>
            <person name="Wincker P."/>
            <person name="D'Hont A."/>
            <person name="Scarpelli C."/>
            <person name="Weissenbach J."/>
            <person name="Salanoubat M."/>
            <person name="Quetier F."/>
            <person name="Yu Y."/>
            <person name="Kim H.R."/>
            <person name="Rambo T."/>
            <person name="Currie J."/>
            <person name="Collura K."/>
            <person name="Luo M."/>
            <person name="Yang T."/>
            <person name="Ammiraju J.S.S."/>
            <person name="Engler F."/>
            <person name="Soderlund C."/>
            <person name="Wing R.A."/>
            <person name="Palmer L.E."/>
            <person name="de la Bastide M."/>
            <person name="Spiegel L."/>
            <person name="Nascimento L."/>
            <person name="Zutavern T."/>
            <person name="O'Shaughnessy A."/>
            <person name="Dike S."/>
            <person name="Dedhia N."/>
            <person name="Preston R."/>
            <person name="Balija V."/>
            <person name="McCombie W.R."/>
            <person name="Chow T."/>
            <person name="Chen H."/>
            <person name="Chung M."/>
            <person name="Chen C."/>
            <person name="Shaw J."/>
            <person name="Wu H."/>
            <person name="Hsiao K."/>
            <person name="Chao Y."/>
            <person name="Chu M."/>
            <person name="Cheng C."/>
            <person name="Hour A."/>
            <person name="Lee P."/>
            <person name="Lin S."/>
            <person name="Lin Y."/>
            <person name="Liou J."/>
            <person name="Liu S."/>
            <person name="Hsing Y."/>
            <person name="Raghuvanshi S."/>
            <person name="Mohanty A."/>
            <person name="Bharti A.K."/>
            <person name="Gaur A."/>
            <person name="Gupta V."/>
            <person name="Kumar D."/>
            <person name="Ravi V."/>
            <person name="Vij S."/>
            <person name="Kapur A."/>
            <person name="Khurana P."/>
            <person name="Khurana P."/>
            <person name="Khurana J.P."/>
            <person name="Tyagi A.K."/>
            <person name="Gaikwad K."/>
            <person name="Singh A."/>
            <person name="Dalal V."/>
            <person name="Srivastava S."/>
            <person name="Dixit A."/>
            <person name="Pal A.K."/>
            <person name="Ghazi I.A."/>
            <person name="Yadav M."/>
            <person name="Pandit A."/>
            <person name="Bhargava A."/>
            <person name="Sureshbabu K."/>
            <person name="Batra K."/>
            <person name="Sharma T.R."/>
            <person name="Mohapatra T."/>
            <person name="Singh N.K."/>
            <person name="Messing J."/>
            <person name="Nelson A.B."/>
            <person name="Fuks G."/>
            <person name="Kavchok S."/>
            <person name="Keizer G."/>
            <person name="Linton E."/>
            <person name="Llaca V."/>
            <person name="Song R."/>
            <person name="Tanyolac B."/>
            <person name="Young S."/>
            <person name="Ho-Il K."/>
            <person name="Hahn J.H."/>
            <person name="Sangsakoo G."/>
            <person name="Vanavichit A."/>
            <person name="de Mattos Luiz.A.T."/>
            <person name="Zimmer P.D."/>
            <person name="Malone G."/>
            <person name="Dellagostin O."/>
            <person name="de Oliveira A.C."/>
            <person name="Bevan M."/>
            <person name="Bancroft I."/>
            <person name="Minx P."/>
            <person name="Cordum H."/>
            <person name="Wilson R."/>
            <person name="Cheng Z."/>
            <person name="Jin W."/>
            <person name="Jiang J."/>
            <person name="Leong S.A."/>
            <person name="Iwama H."/>
            <person name="Gojobori T."/>
            <person name="Itoh T."/>
            <person name="Niimura Y."/>
            <person name="Fujii Y."/>
            <person name="Habara T."/>
            <person name="Sakai H."/>
            <person name="Sato Y."/>
            <person name="Wilson G."/>
            <person name="Kumar K."/>
            <person name="McCouch S."/>
            <person name="Juretic N."/>
            <person name="Hoen D."/>
            <person name="Wright S."/>
            <person name="Bruskiewich R."/>
            <person name="Bureau T."/>
            <person name="Miyao A."/>
            <person name="Hirochika H."/>
            <person name="Nishikawa T."/>
            <person name="Kadowaki K."/>
            <person name="Sugiura M."/>
            <person name="Burr B."/>
            <person name="Sasaki T."/>
        </authorList>
    </citation>
    <scope>NUCLEOTIDE SEQUENCE [LARGE SCALE GENOMIC DNA]</scope>
    <source>
        <strain evidence="2">cv. Nipponbare</strain>
    </source>
</reference>
<evidence type="ECO:0000313" key="2">
    <source>
        <dbReference type="Proteomes" id="UP000059680"/>
    </source>
</evidence>
<dbReference type="Gramene" id="Os01t0894600-03">
    <property type="protein sequence ID" value="Os01t0894600-03"/>
    <property type="gene ID" value="Os01g0894600"/>
</dbReference>
<protein>
    <submittedName>
        <fullName evidence="1">Os01g0894600 protein</fullName>
    </submittedName>
</protein>
<sequence>NLFIQNENDLTYQDGFLCRFRGHLNLAGSIYSKQLNTITERREEKLVKK</sequence>
<evidence type="ECO:0000313" key="1">
    <source>
        <dbReference type="EMBL" id="BAS75689.1"/>
    </source>
</evidence>
<dbReference type="EMBL" id="AP014957">
    <property type="protein sequence ID" value="BAS75689.1"/>
    <property type="molecule type" value="Genomic_DNA"/>
</dbReference>
<organism evidence="1 2">
    <name type="scientific">Oryza sativa subsp. japonica</name>
    <name type="common">Rice</name>
    <dbReference type="NCBI Taxonomy" id="39947"/>
    <lineage>
        <taxon>Eukaryota</taxon>
        <taxon>Viridiplantae</taxon>
        <taxon>Streptophyta</taxon>
        <taxon>Embryophyta</taxon>
        <taxon>Tracheophyta</taxon>
        <taxon>Spermatophyta</taxon>
        <taxon>Magnoliopsida</taxon>
        <taxon>Liliopsida</taxon>
        <taxon>Poales</taxon>
        <taxon>Poaceae</taxon>
        <taxon>BOP clade</taxon>
        <taxon>Oryzoideae</taxon>
        <taxon>Oryzeae</taxon>
        <taxon>Oryzinae</taxon>
        <taxon>Oryza</taxon>
        <taxon>Oryza sativa</taxon>
    </lineage>
</organism>
<dbReference type="AlphaFoldDB" id="A0A0N7KE82"/>
<proteinExistence type="predicted"/>